<dbReference type="RefSeq" id="WP_063872141.1">
    <property type="nucleotide sequence ID" value="NZ_CAWMRI010000081.1"/>
</dbReference>
<keyword evidence="1" id="KW-0472">Membrane</keyword>
<dbReference type="EMBL" id="LWAJ01000081">
    <property type="protein sequence ID" value="KZL50523.1"/>
    <property type="molecule type" value="Genomic_DNA"/>
</dbReference>
<dbReference type="AlphaFoldDB" id="A0A161UWP9"/>
<accession>A0A161UWP9</accession>
<feature type="transmembrane region" description="Helical" evidence="1">
    <location>
        <begin position="12"/>
        <end position="33"/>
    </location>
</feature>
<keyword evidence="1" id="KW-0812">Transmembrane</keyword>
<name>A0A161UWP9_NODSP</name>
<feature type="transmembrane region" description="Helical" evidence="1">
    <location>
        <begin position="73"/>
        <end position="98"/>
    </location>
</feature>
<proteinExistence type="predicted"/>
<sequence length="144" mass="16706">MTPTLFGRWQTRLLLLATIGVVVSLPFAMGLISPRANSVYFWILGYVAIFGLIWDVLYNYLQKSRWDRDWPAAYQLVAGIWESVFIFCGVKLFGFLPIPIPKAELTLGDFLLHYSLVWLAVFIASQSLMRIIFPRWRFRGGQWL</sequence>
<evidence type="ECO:0000256" key="1">
    <source>
        <dbReference type="SAM" id="Phobius"/>
    </source>
</evidence>
<dbReference type="Proteomes" id="UP000076555">
    <property type="component" value="Unassembled WGS sequence"/>
</dbReference>
<dbReference type="OrthoDB" id="4546196at2"/>
<feature type="transmembrane region" description="Helical" evidence="1">
    <location>
        <begin position="39"/>
        <end position="61"/>
    </location>
</feature>
<protein>
    <submittedName>
        <fullName evidence="2">Uncharacterized protein</fullName>
    </submittedName>
</protein>
<evidence type="ECO:0000313" key="2">
    <source>
        <dbReference type="EMBL" id="KZL50523.1"/>
    </source>
</evidence>
<keyword evidence="1" id="KW-1133">Transmembrane helix</keyword>
<feature type="transmembrane region" description="Helical" evidence="1">
    <location>
        <begin position="110"/>
        <end position="133"/>
    </location>
</feature>
<comment type="caution">
    <text evidence="2">The sequence shown here is derived from an EMBL/GenBank/DDBJ whole genome shotgun (WGS) entry which is preliminary data.</text>
</comment>
<gene>
    <name evidence="2" type="ORF">A2T98_07080</name>
</gene>
<evidence type="ECO:0000313" key="3">
    <source>
        <dbReference type="Proteomes" id="UP000076555"/>
    </source>
</evidence>
<organism evidence="2 3">
    <name type="scientific">Nodularia spumigena CENA596</name>
    <dbReference type="NCBI Taxonomy" id="1819295"/>
    <lineage>
        <taxon>Bacteria</taxon>
        <taxon>Bacillati</taxon>
        <taxon>Cyanobacteriota</taxon>
        <taxon>Cyanophyceae</taxon>
        <taxon>Nostocales</taxon>
        <taxon>Nodulariaceae</taxon>
        <taxon>Nodularia</taxon>
    </lineage>
</organism>
<reference evidence="2 3" key="1">
    <citation type="submission" date="2016-04" db="EMBL/GenBank/DDBJ databases">
        <title>Draft Genome Assembly of the Bloom-forming Cyanobacterium Nodularia spumigena Strain CENA596 in Shrimp Production Ponds.</title>
        <authorList>
            <person name="Popin R.V."/>
            <person name="Rigonato J."/>
            <person name="Abreu V.A."/>
            <person name="Andreote A.P."/>
            <person name="Silveira S.B."/>
            <person name="Odebrecht C."/>
            <person name="Fiore M.F."/>
        </authorList>
    </citation>
    <scope>NUCLEOTIDE SEQUENCE [LARGE SCALE GENOMIC DNA]</scope>
    <source>
        <strain evidence="2 3">CENA596</strain>
    </source>
</reference>